<dbReference type="Proteomes" id="UP000471753">
    <property type="component" value="Unassembled WGS sequence"/>
</dbReference>
<evidence type="ECO:0000313" key="2">
    <source>
        <dbReference type="Proteomes" id="UP000471753"/>
    </source>
</evidence>
<reference evidence="1 2" key="1">
    <citation type="submission" date="2019-12" db="EMBL/GenBank/DDBJ databases">
        <title>Rhizobium genotypes associated with high levels of biological nitrogen fixation by grain legumes in a temperate-maritime cropping system.</title>
        <authorList>
            <person name="Maluk M."/>
            <person name="Francesc Ferrando Molina F."/>
            <person name="Lopez Del Egido L."/>
            <person name="Lafos M."/>
            <person name="Langarica-Fuentes A."/>
            <person name="Gebre Yohannes G."/>
            <person name="Young M.W."/>
            <person name="Martin P."/>
            <person name="Gantlett R."/>
            <person name="Kenicer G."/>
            <person name="Hawes C."/>
            <person name="Begg G.S."/>
            <person name="Quilliam R.S."/>
            <person name="Squire G.R."/>
            <person name="Poole P.S."/>
            <person name="Young P.W."/>
            <person name="Iannetta P.M."/>
            <person name="James E.K."/>
        </authorList>
    </citation>
    <scope>NUCLEOTIDE SEQUENCE [LARGE SCALE GENOMIC DNA]</scope>
    <source>
        <strain evidence="1 2">JHI366</strain>
    </source>
</reference>
<dbReference type="EMBL" id="WUFT01000025">
    <property type="protein sequence ID" value="NEJ74369.1"/>
    <property type="molecule type" value="Genomic_DNA"/>
</dbReference>
<dbReference type="AlphaFoldDB" id="A0A7K3UMG4"/>
<accession>A0A7K3UMG4</accession>
<organism evidence="1 2">
    <name type="scientific">Rhizobium phaseoli</name>
    <dbReference type="NCBI Taxonomy" id="396"/>
    <lineage>
        <taxon>Bacteria</taxon>
        <taxon>Pseudomonadati</taxon>
        <taxon>Pseudomonadota</taxon>
        <taxon>Alphaproteobacteria</taxon>
        <taxon>Hyphomicrobiales</taxon>
        <taxon>Rhizobiaceae</taxon>
        <taxon>Rhizobium/Agrobacterium group</taxon>
        <taxon>Rhizobium</taxon>
    </lineage>
</organism>
<proteinExistence type="predicted"/>
<comment type="caution">
    <text evidence="1">The sequence shown here is derived from an EMBL/GenBank/DDBJ whole genome shotgun (WGS) entry which is preliminary data.</text>
</comment>
<name>A0A7K3UMG4_9HYPH</name>
<protein>
    <submittedName>
        <fullName evidence="1">Uncharacterized protein</fullName>
    </submittedName>
</protein>
<evidence type="ECO:0000313" key="1">
    <source>
        <dbReference type="EMBL" id="NEJ74369.1"/>
    </source>
</evidence>
<sequence>MVSVRCRCESLQTQQQLAVQSFSIANSSAQNIATLFRCQFETDNPQQKTPPVSSYRR</sequence>
<gene>
    <name evidence="1" type="ORF">GR197_28150</name>
</gene>